<dbReference type="AlphaFoldDB" id="A0A6A5WMN3"/>
<name>A0A6A5WMN3_9PLEO</name>
<accession>A0A6A5WMN3</accession>
<evidence type="ECO:0000313" key="2">
    <source>
        <dbReference type="EMBL" id="KAF2002019.1"/>
    </source>
</evidence>
<evidence type="ECO:0000313" key="3">
    <source>
        <dbReference type="Proteomes" id="UP000799779"/>
    </source>
</evidence>
<organism evidence="2 3">
    <name type="scientific">Amniculicola lignicola CBS 123094</name>
    <dbReference type="NCBI Taxonomy" id="1392246"/>
    <lineage>
        <taxon>Eukaryota</taxon>
        <taxon>Fungi</taxon>
        <taxon>Dikarya</taxon>
        <taxon>Ascomycota</taxon>
        <taxon>Pezizomycotina</taxon>
        <taxon>Dothideomycetes</taxon>
        <taxon>Pleosporomycetidae</taxon>
        <taxon>Pleosporales</taxon>
        <taxon>Amniculicolaceae</taxon>
        <taxon>Amniculicola</taxon>
    </lineage>
</organism>
<feature type="compositionally biased region" description="Polar residues" evidence="1">
    <location>
        <begin position="152"/>
        <end position="161"/>
    </location>
</feature>
<keyword evidence="3" id="KW-1185">Reference proteome</keyword>
<proteinExistence type="predicted"/>
<evidence type="ECO:0000256" key="1">
    <source>
        <dbReference type="SAM" id="MobiDB-lite"/>
    </source>
</evidence>
<reference evidence="2" key="1">
    <citation type="journal article" date="2020" name="Stud. Mycol.">
        <title>101 Dothideomycetes genomes: a test case for predicting lifestyles and emergence of pathogens.</title>
        <authorList>
            <person name="Haridas S."/>
            <person name="Albert R."/>
            <person name="Binder M."/>
            <person name="Bloem J."/>
            <person name="Labutti K."/>
            <person name="Salamov A."/>
            <person name="Andreopoulos B."/>
            <person name="Baker S."/>
            <person name="Barry K."/>
            <person name="Bills G."/>
            <person name="Bluhm B."/>
            <person name="Cannon C."/>
            <person name="Castanera R."/>
            <person name="Culley D."/>
            <person name="Daum C."/>
            <person name="Ezra D."/>
            <person name="Gonzalez J."/>
            <person name="Henrissat B."/>
            <person name="Kuo A."/>
            <person name="Liang C."/>
            <person name="Lipzen A."/>
            <person name="Lutzoni F."/>
            <person name="Magnuson J."/>
            <person name="Mondo S."/>
            <person name="Nolan M."/>
            <person name="Ohm R."/>
            <person name="Pangilinan J."/>
            <person name="Park H.-J."/>
            <person name="Ramirez L."/>
            <person name="Alfaro M."/>
            <person name="Sun H."/>
            <person name="Tritt A."/>
            <person name="Yoshinaga Y."/>
            <person name="Zwiers L.-H."/>
            <person name="Turgeon B."/>
            <person name="Goodwin S."/>
            <person name="Spatafora J."/>
            <person name="Crous P."/>
            <person name="Grigoriev I."/>
        </authorList>
    </citation>
    <scope>NUCLEOTIDE SEQUENCE</scope>
    <source>
        <strain evidence="2">CBS 123094</strain>
    </source>
</reference>
<protein>
    <submittedName>
        <fullName evidence="2">Uncharacterized protein</fullName>
    </submittedName>
</protein>
<gene>
    <name evidence="2" type="ORF">P154DRAFT_533282</name>
</gene>
<dbReference type="EMBL" id="ML977579">
    <property type="protein sequence ID" value="KAF2002019.1"/>
    <property type="molecule type" value="Genomic_DNA"/>
</dbReference>
<feature type="region of interest" description="Disordered" evidence="1">
    <location>
        <begin position="138"/>
        <end position="161"/>
    </location>
</feature>
<sequence>MTLPQGDGRAVLTHENPKHDCLHSCCSFNDCRLCNCADVREVAHCQHCYHCCACNSAVSRGCRKCACSPTRSVYLGDRGGAREWDSAGGVQDCSICYGPTVWSKYLEENPHAYAPQSPCMVDWDEEDVLDAVRVKIQKENEVGSHTPPGSPPQDSSFPLSE</sequence>
<dbReference type="Proteomes" id="UP000799779">
    <property type="component" value="Unassembled WGS sequence"/>
</dbReference>